<dbReference type="InterPro" id="IPR011701">
    <property type="entry name" value="MFS"/>
</dbReference>
<feature type="transmembrane region" description="Helical" evidence="6">
    <location>
        <begin position="442"/>
        <end position="461"/>
    </location>
</feature>
<dbReference type="Proteomes" id="UP000182985">
    <property type="component" value="Unassembled WGS sequence"/>
</dbReference>
<dbReference type="InterPro" id="IPR020846">
    <property type="entry name" value="MFS_dom"/>
</dbReference>
<keyword evidence="5 6" id="KW-0472">Membrane</keyword>
<feature type="transmembrane region" description="Helical" evidence="6">
    <location>
        <begin position="186"/>
        <end position="207"/>
    </location>
</feature>
<evidence type="ECO:0000256" key="4">
    <source>
        <dbReference type="ARBA" id="ARBA00022989"/>
    </source>
</evidence>
<feature type="transmembrane region" description="Helical" evidence="6">
    <location>
        <begin position="100"/>
        <end position="121"/>
    </location>
</feature>
<comment type="caution">
    <text evidence="8">The sequence shown here is derived from an EMBL/GenBank/DDBJ whole genome shotgun (WGS) entry which is preliminary data.</text>
</comment>
<feature type="transmembrane region" description="Helical" evidence="6">
    <location>
        <begin position="282"/>
        <end position="308"/>
    </location>
</feature>
<feature type="transmembrane region" description="Helical" evidence="6">
    <location>
        <begin position="413"/>
        <end position="436"/>
    </location>
</feature>
<gene>
    <name evidence="8" type="ORF">BLA27_26840</name>
</gene>
<dbReference type="PROSITE" id="PS50850">
    <property type="entry name" value="MFS"/>
    <property type="match status" value="1"/>
</dbReference>
<dbReference type="PANTHER" id="PTHR42718">
    <property type="entry name" value="MAJOR FACILITATOR SUPERFAMILY MULTIDRUG TRANSPORTER MFSC"/>
    <property type="match status" value="1"/>
</dbReference>
<feature type="domain" description="Major facilitator superfamily (MFS) profile" evidence="7">
    <location>
        <begin position="32"/>
        <end position="467"/>
    </location>
</feature>
<feature type="transmembrane region" description="Helical" evidence="6">
    <location>
        <begin position="69"/>
        <end position="88"/>
    </location>
</feature>
<proteinExistence type="predicted"/>
<keyword evidence="9" id="KW-1185">Reference proteome</keyword>
<dbReference type="Pfam" id="PF07690">
    <property type="entry name" value="MFS_1"/>
    <property type="match status" value="1"/>
</dbReference>
<feature type="transmembrane region" description="Helical" evidence="6">
    <location>
        <begin position="347"/>
        <end position="367"/>
    </location>
</feature>
<dbReference type="PANTHER" id="PTHR42718:SF9">
    <property type="entry name" value="MAJOR FACILITATOR SUPERFAMILY MULTIDRUG TRANSPORTER MFSC"/>
    <property type="match status" value="1"/>
</dbReference>
<dbReference type="InterPro" id="IPR036259">
    <property type="entry name" value="MFS_trans_sf"/>
</dbReference>
<dbReference type="GO" id="GO:0016020">
    <property type="term" value="C:membrane"/>
    <property type="evidence" value="ECO:0007669"/>
    <property type="project" value="UniProtKB-SubCell"/>
</dbReference>
<feature type="transmembrane region" description="Helical" evidence="6">
    <location>
        <begin position="373"/>
        <end position="392"/>
    </location>
</feature>
<evidence type="ECO:0000256" key="1">
    <source>
        <dbReference type="ARBA" id="ARBA00004141"/>
    </source>
</evidence>
<reference evidence="8 9" key="1">
    <citation type="submission" date="2016-10" db="EMBL/GenBank/DDBJ databases">
        <title>The Draft Genome Sequence of the Potato Rhizosphere Bacteria Ochrobactrum sp. IPA7.2.</title>
        <authorList>
            <person name="Gogoleva N.E."/>
            <person name="Khlopko Y.A."/>
            <person name="Burygin G.L."/>
            <person name="Plotnikov A.O."/>
        </authorList>
    </citation>
    <scope>NUCLEOTIDE SEQUENCE [LARGE SCALE GENOMIC DNA]</scope>
    <source>
        <strain evidence="8 9">IPA7.2</strain>
    </source>
</reference>
<name>A0A1J6HUX2_9HYPH</name>
<dbReference type="CDD" id="cd17321">
    <property type="entry name" value="MFS_MMR_MDR_like"/>
    <property type="match status" value="1"/>
</dbReference>
<dbReference type="AlphaFoldDB" id="A0A1J6HUX2"/>
<feature type="transmembrane region" description="Helical" evidence="6">
    <location>
        <begin position="127"/>
        <end position="148"/>
    </location>
</feature>
<evidence type="ECO:0000256" key="3">
    <source>
        <dbReference type="ARBA" id="ARBA00022692"/>
    </source>
</evidence>
<dbReference type="Gene3D" id="1.20.1720.10">
    <property type="entry name" value="Multidrug resistance protein D"/>
    <property type="match status" value="1"/>
</dbReference>
<accession>A0A1J6HUX2</accession>
<feature type="transmembrane region" description="Helical" evidence="6">
    <location>
        <begin position="30"/>
        <end position="49"/>
    </location>
</feature>
<evidence type="ECO:0000313" key="8">
    <source>
        <dbReference type="EMBL" id="OIS90418.1"/>
    </source>
</evidence>
<protein>
    <recommendedName>
        <fullName evidence="7">Major facilitator superfamily (MFS) profile domain-containing protein</fullName>
    </recommendedName>
</protein>
<feature type="transmembrane region" description="Helical" evidence="6">
    <location>
        <begin position="244"/>
        <end position="262"/>
    </location>
</feature>
<dbReference type="GO" id="GO:0022857">
    <property type="term" value="F:transmembrane transporter activity"/>
    <property type="evidence" value="ECO:0007669"/>
    <property type="project" value="InterPro"/>
</dbReference>
<dbReference type="EMBL" id="MOEC01000053">
    <property type="protein sequence ID" value="OIS90418.1"/>
    <property type="molecule type" value="Genomic_DNA"/>
</dbReference>
<evidence type="ECO:0000313" key="9">
    <source>
        <dbReference type="Proteomes" id="UP000182985"/>
    </source>
</evidence>
<keyword evidence="2" id="KW-0813">Transport</keyword>
<feature type="transmembrane region" description="Helical" evidence="6">
    <location>
        <begin position="320"/>
        <end position="340"/>
    </location>
</feature>
<feature type="transmembrane region" description="Helical" evidence="6">
    <location>
        <begin position="160"/>
        <end position="180"/>
    </location>
</feature>
<evidence type="ECO:0000256" key="2">
    <source>
        <dbReference type="ARBA" id="ARBA00022448"/>
    </source>
</evidence>
<dbReference type="Gene3D" id="1.20.1250.20">
    <property type="entry name" value="MFS general substrate transporter like domains"/>
    <property type="match status" value="1"/>
</dbReference>
<evidence type="ECO:0000256" key="5">
    <source>
        <dbReference type="ARBA" id="ARBA00023136"/>
    </source>
</evidence>
<keyword evidence="4 6" id="KW-1133">Transmembrane helix</keyword>
<organism evidence="8 9">
    <name type="scientific">Brucella cytisi</name>
    <dbReference type="NCBI Taxonomy" id="407152"/>
    <lineage>
        <taxon>Bacteria</taxon>
        <taxon>Pseudomonadati</taxon>
        <taxon>Pseudomonadota</taxon>
        <taxon>Alphaproteobacteria</taxon>
        <taxon>Hyphomicrobiales</taxon>
        <taxon>Brucellaceae</taxon>
        <taxon>Brucella/Ochrobactrum group</taxon>
        <taxon>Brucella</taxon>
    </lineage>
</organism>
<feature type="transmembrane region" description="Helical" evidence="6">
    <location>
        <begin position="219"/>
        <end position="238"/>
    </location>
</feature>
<keyword evidence="3 6" id="KW-0812">Transmembrane</keyword>
<sequence>MLSFRLKYAGSPANSGTGMAHDGLHGVDRILATVAVMLNVAVANLDIAIANTALPQIARSLQLSAGQAIWITASYQLAMVFALLPAIVCAERIGARKIAIAGIVLFSLASLLCGFSSSLFPLVTGRVLQGIGGACIAGTGIALTRSIFPEKLLGFGMGINAFVVGLSLSAGPTVTSLILGVGSWPWLFLINIPVGAIGIVLGLYAMPPSIPVARRTVKPIILALGAAMTTACCLSLHFSAHGEAAYSAIFAAAAILVLLSLANQPRSVLITALPIDLFARPVFALSALTAVLSFLAMASAFVSLPFLFQWRFGFTQFEAGFLLSVWPVFATLISLLAGPVSDRVSPAILCSTGLMAIATGLCLLSFLPSDSTIEEICAGLALCGTGFGLFQAPNMKAFLLASPADRSSSAGGISTLVGIVGQSLGAALVAAMFNLYGEPGSISALHAGALAALLASIVSLVRNCISQEKPV</sequence>
<dbReference type="SUPFAM" id="SSF103473">
    <property type="entry name" value="MFS general substrate transporter"/>
    <property type="match status" value="1"/>
</dbReference>
<evidence type="ECO:0000256" key="6">
    <source>
        <dbReference type="SAM" id="Phobius"/>
    </source>
</evidence>
<evidence type="ECO:0000259" key="7">
    <source>
        <dbReference type="PROSITE" id="PS50850"/>
    </source>
</evidence>
<comment type="subcellular location">
    <subcellularLocation>
        <location evidence="1">Membrane</location>
        <topology evidence="1">Multi-pass membrane protein</topology>
    </subcellularLocation>
</comment>